<proteinExistence type="inferred from homology"/>
<dbReference type="FunFam" id="1.20.120.1630:FF:000009">
    <property type="entry name" value="C-14 sterol reductase"/>
    <property type="match status" value="1"/>
</dbReference>
<feature type="transmembrane region" description="Helical" evidence="21">
    <location>
        <begin position="402"/>
        <end position="426"/>
    </location>
</feature>
<evidence type="ECO:0000256" key="10">
    <source>
        <dbReference type="ARBA" id="ARBA00023011"/>
    </source>
</evidence>
<comment type="similarity">
    <text evidence="2">Belongs to the ERG4/ERG24 family.</text>
</comment>
<dbReference type="Pfam" id="PF01222">
    <property type="entry name" value="ERG4_ERG24"/>
    <property type="match status" value="1"/>
</dbReference>
<evidence type="ECO:0000256" key="8">
    <source>
        <dbReference type="ARBA" id="ARBA00022989"/>
    </source>
</evidence>
<feature type="compositionally biased region" description="Polar residues" evidence="20">
    <location>
        <begin position="9"/>
        <end position="27"/>
    </location>
</feature>
<dbReference type="EC" id="1.3.1.70" evidence="3"/>
<keyword evidence="13" id="KW-1207">Sterol metabolism</keyword>
<evidence type="ECO:0000256" key="1">
    <source>
        <dbReference type="ARBA" id="ARBA00004141"/>
    </source>
</evidence>
<keyword evidence="10" id="KW-0756">Sterol biosynthesis</keyword>
<dbReference type="PROSITE" id="PS01017">
    <property type="entry name" value="STEROL_REDUCT_1"/>
    <property type="match status" value="1"/>
</dbReference>
<reference evidence="22 23" key="1">
    <citation type="journal article" date="2018" name="Mol. Biol. Evol.">
        <title>Broad Genomic Sampling Reveals a Smut Pathogenic Ancestry of the Fungal Clade Ustilaginomycotina.</title>
        <authorList>
            <person name="Kijpornyongpan T."/>
            <person name="Mondo S.J."/>
            <person name="Barry K."/>
            <person name="Sandor L."/>
            <person name="Lee J."/>
            <person name="Lipzen A."/>
            <person name="Pangilinan J."/>
            <person name="LaButti K."/>
            <person name="Hainaut M."/>
            <person name="Henrissat B."/>
            <person name="Grigoriev I.V."/>
            <person name="Spatafora J.W."/>
            <person name="Aime M.C."/>
        </authorList>
    </citation>
    <scope>NUCLEOTIDE SEQUENCE [LARGE SCALE GENOMIC DNA]</scope>
    <source>
        <strain evidence="22 23">MCA 4718</strain>
    </source>
</reference>
<comment type="pathway">
    <text evidence="16">Steroid biosynthesis; zymosterol biosynthesis; zymosterol from lanosterol: step 2/6.</text>
</comment>
<organism evidence="22 23">
    <name type="scientific">Pseudomicrostroma glucosiphilum</name>
    <dbReference type="NCBI Taxonomy" id="1684307"/>
    <lineage>
        <taxon>Eukaryota</taxon>
        <taxon>Fungi</taxon>
        <taxon>Dikarya</taxon>
        <taxon>Basidiomycota</taxon>
        <taxon>Ustilaginomycotina</taxon>
        <taxon>Exobasidiomycetes</taxon>
        <taxon>Microstromatales</taxon>
        <taxon>Microstromatales incertae sedis</taxon>
        <taxon>Pseudomicrostroma</taxon>
    </lineage>
</organism>
<dbReference type="RefSeq" id="XP_025345982.1">
    <property type="nucleotide sequence ID" value="XM_025493617.1"/>
</dbReference>
<dbReference type="AlphaFoldDB" id="A0A316U092"/>
<keyword evidence="11" id="KW-0443">Lipid metabolism</keyword>
<evidence type="ECO:0000256" key="16">
    <source>
        <dbReference type="ARBA" id="ARBA00060638"/>
    </source>
</evidence>
<feature type="transmembrane region" description="Helical" evidence="21">
    <location>
        <begin position="149"/>
        <end position="168"/>
    </location>
</feature>
<keyword evidence="8 21" id="KW-1133">Transmembrane helix</keyword>
<dbReference type="PANTHER" id="PTHR21257:SF52">
    <property type="entry name" value="DELTA(14)-STEROL REDUCTASE TM7SF2"/>
    <property type="match status" value="1"/>
</dbReference>
<evidence type="ECO:0000313" key="22">
    <source>
        <dbReference type="EMBL" id="PWN18822.1"/>
    </source>
</evidence>
<evidence type="ECO:0000256" key="2">
    <source>
        <dbReference type="ARBA" id="ARBA00005402"/>
    </source>
</evidence>
<evidence type="ECO:0000256" key="17">
    <source>
        <dbReference type="ARBA" id="ARBA00074394"/>
    </source>
</evidence>
<evidence type="ECO:0000256" key="15">
    <source>
        <dbReference type="ARBA" id="ARBA00052254"/>
    </source>
</evidence>
<sequence length="465" mass="52086">MATEDSKSNGHASAVTSALSGGNSSSPAAGKRVTRSEAHKSKEVLAPKSEHYEFGGPLGCLFVSTAVPLTSYGLFYFCNGEAGCAVPPENWRASLDLMLEGVVKSCFDWKAWAIYFGWYAFTVLAWAVLPGPWVEGTELRTGVKLKYKINAFSTMVLSLFLTALLIAFKGPESFTLLYDHWEGLVTASLFNSVAQAIYCYAVSFQEDRLLAKAANTGNFIHDWFLGRELNPRIGTFDIKYFNELRPGLILWVLLDISCACAQYAKEGQITDSMFLILLFQGAYVFDGLWNEPAILTTMDITTDGFGFMLSVGDLTWVPFTYTLQARFLVFHPVYLGIAGTLAIFAFNGLGYYIFRVANGEKNQFRSGNNPKNLKYMTTSSGRKLITSGWWGRSRHPNYMGDLIMGLAWSLPCGFSTPIPYFYIIYFTVLLVHRQIRDDDACRLKYGDDWDKYCEKVPWKIIPGVY</sequence>
<comment type="catalytic activity">
    <reaction evidence="15">
        <text>4,4-dimethyl-5alpha-cholesta-8,24-dien-3beta-ol + NADP(+) = 4,4-dimethyl-5alpha-cholesta-8,14,24-trien-3beta-ol + NADPH + H(+)</text>
        <dbReference type="Rhea" id="RHEA:18561"/>
        <dbReference type="ChEBI" id="CHEBI:15378"/>
        <dbReference type="ChEBI" id="CHEBI:17813"/>
        <dbReference type="ChEBI" id="CHEBI:18364"/>
        <dbReference type="ChEBI" id="CHEBI:57783"/>
        <dbReference type="ChEBI" id="CHEBI:58349"/>
        <dbReference type="EC" id="1.3.1.70"/>
    </reaction>
    <physiologicalReaction direction="right-to-left" evidence="15">
        <dbReference type="Rhea" id="RHEA:18563"/>
    </physiologicalReaction>
</comment>
<dbReference type="Proteomes" id="UP000245942">
    <property type="component" value="Unassembled WGS sequence"/>
</dbReference>
<keyword evidence="14" id="KW-0753">Steroid metabolism</keyword>
<dbReference type="GO" id="GO:0005789">
    <property type="term" value="C:endoplasmic reticulum membrane"/>
    <property type="evidence" value="ECO:0007669"/>
    <property type="project" value="TreeGrafter"/>
</dbReference>
<name>A0A316U092_9BASI</name>
<evidence type="ECO:0000313" key="23">
    <source>
        <dbReference type="Proteomes" id="UP000245942"/>
    </source>
</evidence>
<evidence type="ECO:0000256" key="5">
    <source>
        <dbReference type="ARBA" id="ARBA00022692"/>
    </source>
</evidence>
<keyword evidence="6" id="KW-0521">NADP</keyword>
<evidence type="ECO:0000256" key="18">
    <source>
        <dbReference type="ARBA" id="ARBA00077841"/>
    </source>
</evidence>
<dbReference type="GO" id="GO:0006696">
    <property type="term" value="P:ergosterol biosynthetic process"/>
    <property type="evidence" value="ECO:0007669"/>
    <property type="project" value="TreeGrafter"/>
</dbReference>
<keyword evidence="9" id="KW-0560">Oxidoreductase</keyword>
<feature type="transmembrane region" description="Helical" evidence="21">
    <location>
        <begin position="112"/>
        <end position="129"/>
    </location>
</feature>
<dbReference type="Gene3D" id="1.20.120.1630">
    <property type="match status" value="1"/>
</dbReference>
<evidence type="ECO:0000256" key="12">
    <source>
        <dbReference type="ARBA" id="ARBA00023136"/>
    </source>
</evidence>
<evidence type="ECO:0000256" key="9">
    <source>
        <dbReference type="ARBA" id="ARBA00023002"/>
    </source>
</evidence>
<evidence type="ECO:0000256" key="19">
    <source>
        <dbReference type="ARBA" id="ARBA00083315"/>
    </source>
</evidence>
<dbReference type="EMBL" id="KZ819334">
    <property type="protein sequence ID" value="PWN18822.1"/>
    <property type="molecule type" value="Genomic_DNA"/>
</dbReference>
<comment type="subcellular location">
    <subcellularLocation>
        <location evidence="1">Membrane</location>
        <topology evidence="1">Multi-pass membrane protein</topology>
    </subcellularLocation>
</comment>
<evidence type="ECO:0000256" key="21">
    <source>
        <dbReference type="SAM" id="Phobius"/>
    </source>
</evidence>
<accession>A0A316U092</accession>
<dbReference type="InterPro" id="IPR001171">
    <property type="entry name" value="ERG24_DHCR-like"/>
</dbReference>
<feature type="region of interest" description="Disordered" evidence="20">
    <location>
        <begin position="1"/>
        <end position="40"/>
    </location>
</feature>
<evidence type="ECO:0000256" key="7">
    <source>
        <dbReference type="ARBA" id="ARBA00022955"/>
    </source>
</evidence>
<keyword evidence="12 21" id="KW-0472">Membrane</keyword>
<dbReference type="STRING" id="1684307.A0A316U092"/>
<keyword evidence="23" id="KW-1185">Reference proteome</keyword>
<keyword evidence="7" id="KW-0752">Steroid biosynthesis</keyword>
<evidence type="ECO:0000256" key="11">
    <source>
        <dbReference type="ARBA" id="ARBA00023098"/>
    </source>
</evidence>
<keyword evidence="4" id="KW-0444">Lipid biosynthesis</keyword>
<keyword evidence="5 21" id="KW-0812">Transmembrane</keyword>
<dbReference type="OrthoDB" id="10262235at2759"/>
<gene>
    <name evidence="22" type="ORF">BCV69DRAFT_288317</name>
</gene>
<dbReference type="GeneID" id="37015351"/>
<evidence type="ECO:0000256" key="14">
    <source>
        <dbReference type="ARBA" id="ARBA00023221"/>
    </source>
</evidence>
<evidence type="ECO:0000256" key="6">
    <source>
        <dbReference type="ARBA" id="ARBA00022857"/>
    </source>
</evidence>
<feature type="transmembrane region" description="Helical" evidence="21">
    <location>
        <begin position="333"/>
        <end position="354"/>
    </location>
</feature>
<evidence type="ECO:0000256" key="20">
    <source>
        <dbReference type="SAM" id="MobiDB-lite"/>
    </source>
</evidence>
<evidence type="ECO:0000256" key="13">
    <source>
        <dbReference type="ARBA" id="ARBA00023166"/>
    </source>
</evidence>
<evidence type="ECO:0000256" key="3">
    <source>
        <dbReference type="ARBA" id="ARBA00012413"/>
    </source>
</evidence>
<protein>
    <recommendedName>
        <fullName evidence="17">Delta(14)-sterol reductase ERG24</fullName>
        <ecNumber evidence="3">1.3.1.70</ecNumber>
    </recommendedName>
    <alternativeName>
        <fullName evidence="19">C-14 sterol reductase ERG24</fullName>
    </alternativeName>
    <alternativeName>
        <fullName evidence="18">Sterol C14-reductase ERG24</fullName>
    </alternativeName>
</protein>
<dbReference type="InterPro" id="IPR018083">
    <property type="entry name" value="Sterol_reductase_CS"/>
</dbReference>
<dbReference type="PANTHER" id="PTHR21257">
    <property type="entry name" value="DELTA(14)-STEROL REDUCTASE"/>
    <property type="match status" value="1"/>
</dbReference>
<dbReference type="GO" id="GO:0050613">
    <property type="term" value="F:Delta14-sterol reductase activity"/>
    <property type="evidence" value="ECO:0007669"/>
    <property type="project" value="UniProtKB-EC"/>
</dbReference>
<evidence type="ECO:0000256" key="4">
    <source>
        <dbReference type="ARBA" id="ARBA00022516"/>
    </source>
</evidence>
<dbReference type="PROSITE" id="PS01018">
    <property type="entry name" value="STEROL_REDUCT_2"/>
    <property type="match status" value="1"/>
</dbReference>